<dbReference type="RefSeq" id="WP_317560411.1">
    <property type="nucleotide sequence ID" value="NZ_JAWLIP010000001.1"/>
</dbReference>
<evidence type="ECO:0000313" key="2">
    <source>
        <dbReference type="Proteomes" id="UP001185659"/>
    </source>
</evidence>
<sequence>MTRRSKTVSQPDYLDVWENEGGMVLPEEAATRFVRRIEADGSWTIYKVLGRAAISREFLTGMDRQQSAIWLAALNSR</sequence>
<dbReference type="EMBL" id="JAWLIP010000001">
    <property type="protein sequence ID" value="MDV6225279.1"/>
    <property type="molecule type" value="Genomic_DNA"/>
</dbReference>
<gene>
    <name evidence="1" type="ORF">R2G56_03175</name>
</gene>
<comment type="caution">
    <text evidence="1">The sequence shown here is derived from an EMBL/GenBank/DDBJ whole genome shotgun (WGS) entry which is preliminary data.</text>
</comment>
<name>A0ABU4AG99_9HYPH</name>
<proteinExistence type="predicted"/>
<organism evidence="1 2">
    <name type="scientific">Nitratireductor aquimarinus</name>
    <dbReference type="NCBI Taxonomy" id="889300"/>
    <lineage>
        <taxon>Bacteria</taxon>
        <taxon>Pseudomonadati</taxon>
        <taxon>Pseudomonadota</taxon>
        <taxon>Alphaproteobacteria</taxon>
        <taxon>Hyphomicrobiales</taxon>
        <taxon>Phyllobacteriaceae</taxon>
        <taxon>Nitratireductor</taxon>
    </lineage>
</organism>
<protein>
    <submittedName>
        <fullName evidence="1">Uncharacterized protein</fullName>
    </submittedName>
</protein>
<dbReference type="Proteomes" id="UP001185659">
    <property type="component" value="Unassembled WGS sequence"/>
</dbReference>
<evidence type="ECO:0000313" key="1">
    <source>
        <dbReference type="EMBL" id="MDV6225279.1"/>
    </source>
</evidence>
<reference evidence="1 2" key="1">
    <citation type="submission" date="2023-10" db="EMBL/GenBank/DDBJ databases">
        <authorList>
            <person name="Venkata Ramana C."/>
            <person name="Sasikala C."/>
            <person name="Dhurka M."/>
        </authorList>
    </citation>
    <scope>NUCLEOTIDE SEQUENCE [LARGE SCALE GENOMIC DNA]</scope>
    <source>
        <strain evidence="1 2">KCTC 32151</strain>
    </source>
</reference>
<keyword evidence="2" id="KW-1185">Reference proteome</keyword>
<accession>A0ABU4AG99</accession>